<comment type="similarity">
    <text evidence="1">Belongs to the sigma-70 factor family. ECF subfamily.</text>
</comment>
<evidence type="ECO:0000313" key="6">
    <source>
        <dbReference type="EMBL" id="CUO85330.1"/>
    </source>
</evidence>
<keyword evidence="2" id="KW-0805">Transcription regulation</keyword>
<gene>
    <name evidence="6" type="ORF">ERS852406_03010</name>
    <name evidence="7" type="ORF">G5B05_13970</name>
</gene>
<proteinExistence type="inferred from homology"/>
<dbReference type="Gene3D" id="1.10.10.10">
    <property type="entry name" value="Winged helix-like DNA-binding domain superfamily/Winged helix DNA-binding domain"/>
    <property type="match status" value="1"/>
</dbReference>
<keyword evidence="9" id="KW-1185">Reference proteome</keyword>
<dbReference type="GO" id="GO:0006352">
    <property type="term" value="P:DNA-templated transcription initiation"/>
    <property type="evidence" value="ECO:0007669"/>
    <property type="project" value="InterPro"/>
</dbReference>
<evidence type="ECO:0000313" key="8">
    <source>
        <dbReference type="Proteomes" id="UP000095706"/>
    </source>
</evidence>
<dbReference type="Gene3D" id="1.10.1740.10">
    <property type="match status" value="1"/>
</dbReference>
<dbReference type="EMBL" id="CYYV01000017">
    <property type="protein sequence ID" value="CUO85330.1"/>
    <property type="molecule type" value="Genomic_DNA"/>
</dbReference>
<dbReference type="EMBL" id="JAAITQ010000033">
    <property type="protein sequence ID" value="NSE17478.1"/>
    <property type="molecule type" value="Genomic_DNA"/>
</dbReference>
<dbReference type="SUPFAM" id="SSF88659">
    <property type="entry name" value="Sigma3 and sigma4 domains of RNA polymerase sigma factors"/>
    <property type="match status" value="1"/>
</dbReference>
<dbReference type="InterPro" id="IPR013325">
    <property type="entry name" value="RNA_pol_sigma_r2"/>
</dbReference>
<sequence length="175" mass="20855">MRQEEERFFQIIFEKNSHVLFRYICGQLNNDRETAKDVLNDVWEVLVVKFETVADLEGEEMTKWLFCVAKNKIKNQRRKHYYQNEVSYTQYQKENRNEGEAGATAEIEERMVMQNCIQNLNPMDQRIFWGRAYGFSYKELSGFCKKSEQALQCQYSRAIKKLQGMMSQEISLTRA</sequence>
<keyword evidence="5" id="KW-0804">Transcription</keyword>
<reference evidence="7" key="3">
    <citation type="submission" date="2020-02" db="EMBL/GenBank/DDBJ databases">
        <authorList>
            <person name="Littmann E."/>
            <person name="Sorbara M."/>
        </authorList>
    </citation>
    <scope>NUCLEOTIDE SEQUENCE</scope>
    <source>
        <strain evidence="7">MSK.14.54</strain>
    </source>
</reference>
<organism evidence="6 8">
    <name type="scientific">Fusicatenibacter saccharivorans</name>
    <dbReference type="NCBI Taxonomy" id="1150298"/>
    <lineage>
        <taxon>Bacteria</taxon>
        <taxon>Bacillati</taxon>
        <taxon>Bacillota</taxon>
        <taxon>Clostridia</taxon>
        <taxon>Lachnospirales</taxon>
        <taxon>Lachnospiraceae</taxon>
        <taxon>Fusicatenibacter</taxon>
    </lineage>
</organism>
<keyword evidence="3" id="KW-0731">Sigma factor</keyword>
<dbReference type="Proteomes" id="UP000095706">
    <property type="component" value="Unassembled WGS sequence"/>
</dbReference>
<dbReference type="PANTHER" id="PTHR43133:SF8">
    <property type="entry name" value="RNA POLYMERASE SIGMA FACTOR HI_1459-RELATED"/>
    <property type="match status" value="1"/>
</dbReference>
<dbReference type="SUPFAM" id="SSF88946">
    <property type="entry name" value="Sigma2 domain of RNA polymerase sigma factors"/>
    <property type="match status" value="1"/>
</dbReference>
<dbReference type="NCBIfam" id="TIGR02937">
    <property type="entry name" value="sigma70-ECF"/>
    <property type="match status" value="1"/>
</dbReference>
<name>A0A174IJY8_9FIRM</name>
<evidence type="ECO:0000256" key="5">
    <source>
        <dbReference type="ARBA" id="ARBA00023163"/>
    </source>
</evidence>
<dbReference type="InterPro" id="IPR036388">
    <property type="entry name" value="WH-like_DNA-bd_sf"/>
</dbReference>
<accession>A0A174IJY8</accession>
<dbReference type="PANTHER" id="PTHR43133">
    <property type="entry name" value="RNA POLYMERASE ECF-TYPE SIGMA FACTO"/>
    <property type="match status" value="1"/>
</dbReference>
<dbReference type="GO" id="GO:0016987">
    <property type="term" value="F:sigma factor activity"/>
    <property type="evidence" value="ECO:0007669"/>
    <property type="project" value="UniProtKB-KW"/>
</dbReference>
<dbReference type="InterPro" id="IPR039425">
    <property type="entry name" value="RNA_pol_sigma-70-like"/>
</dbReference>
<reference evidence="6 8" key="1">
    <citation type="submission" date="2015-09" db="EMBL/GenBank/DDBJ databases">
        <authorList>
            <consortium name="Pathogen Informatics"/>
        </authorList>
    </citation>
    <scope>NUCLEOTIDE SEQUENCE [LARGE SCALE GENOMIC DNA]</scope>
    <source>
        <strain evidence="6 8">2789STDY5608849</strain>
    </source>
</reference>
<dbReference type="RefSeq" id="WP_055228517.1">
    <property type="nucleotide sequence ID" value="NZ_CYYV01000017.1"/>
</dbReference>
<evidence type="ECO:0000313" key="7">
    <source>
        <dbReference type="EMBL" id="NSE17478.1"/>
    </source>
</evidence>
<dbReference type="InterPro" id="IPR014284">
    <property type="entry name" value="RNA_pol_sigma-70_dom"/>
</dbReference>
<evidence type="ECO:0000313" key="9">
    <source>
        <dbReference type="Proteomes" id="UP000768180"/>
    </source>
</evidence>
<protein>
    <submittedName>
        <fullName evidence="6 7">RNA polymerase sigma factor</fullName>
    </submittedName>
</protein>
<evidence type="ECO:0000256" key="2">
    <source>
        <dbReference type="ARBA" id="ARBA00023015"/>
    </source>
</evidence>
<dbReference type="Proteomes" id="UP000768180">
    <property type="component" value="Unassembled WGS sequence"/>
</dbReference>
<evidence type="ECO:0000256" key="3">
    <source>
        <dbReference type="ARBA" id="ARBA00023082"/>
    </source>
</evidence>
<reference evidence="7 9" key="2">
    <citation type="journal article" date="2020" name="Cell Host Microbe">
        <title>Functional and Genomic Variation between Human-Derived Isolates of Lachnospiraceae Reveals Inter- and Intra-Species Diversity.</title>
        <authorList>
            <person name="Sorbara M.T."/>
            <person name="Littmann E.R."/>
            <person name="Fontana E."/>
            <person name="Moody T.U."/>
            <person name="Kohout C.E."/>
            <person name="Gjonbalaj M."/>
            <person name="Eaton V."/>
            <person name="Seok R."/>
            <person name="Leiner I.M."/>
            <person name="Pamer E.G."/>
        </authorList>
    </citation>
    <scope>NUCLEOTIDE SEQUENCE [LARGE SCALE GENOMIC DNA]</scope>
    <source>
        <strain evidence="7 9">MSK.14.54</strain>
    </source>
</reference>
<evidence type="ECO:0000256" key="4">
    <source>
        <dbReference type="ARBA" id="ARBA00023125"/>
    </source>
</evidence>
<evidence type="ECO:0000256" key="1">
    <source>
        <dbReference type="ARBA" id="ARBA00010641"/>
    </source>
</evidence>
<dbReference type="GO" id="GO:0003677">
    <property type="term" value="F:DNA binding"/>
    <property type="evidence" value="ECO:0007669"/>
    <property type="project" value="UniProtKB-KW"/>
</dbReference>
<keyword evidence="4" id="KW-0238">DNA-binding</keyword>
<dbReference type="InterPro" id="IPR013324">
    <property type="entry name" value="RNA_pol_sigma_r3/r4-like"/>
</dbReference>
<dbReference type="AlphaFoldDB" id="A0A174IJY8"/>